<accession>A0AAN8J2K3</accession>
<protein>
    <submittedName>
        <fullName evidence="1">Uncharacterized protein</fullName>
    </submittedName>
</protein>
<keyword evidence="2" id="KW-1185">Reference proteome</keyword>
<comment type="caution">
    <text evidence="1">The sequence shown here is derived from an EMBL/GenBank/DDBJ whole genome shotgun (WGS) entry which is preliminary data.</text>
</comment>
<evidence type="ECO:0000313" key="2">
    <source>
        <dbReference type="Proteomes" id="UP001331761"/>
    </source>
</evidence>
<reference evidence="1 2" key="1">
    <citation type="submission" date="2019-10" db="EMBL/GenBank/DDBJ databases">
        <title>Assembly and Annotation for the nematode Trichostrongylus colubriformis.</title>
        <authorList>
            <person name="Martin J."/>
        </authorList>
    </citation>
    <scope>NUCLEOTIDE SEQUENCE [LARGE SCALE GENOMIC DNA]</scope>
    <source>
        <strain evidence="1">G859</strain>
        <tissue evidence="1">Whole worm</tissue>
    </source>
</reference>
<feature type="non-terminal residue" evidence="1">
    <location>
        <position position="1"/>
    </location>
</feature>
<sequence length="41" mass="4761">RPQYSSAIGSTPFFYRCNFRVYRADGCGRIGSHSFEKQTNR</sequence>
<name>A0AAN8J2K3_TRICO</name>
<organism evidence="1 2">
    <name type="scientific">Trichostrongylus colubriformis</name>
    <name type="common">Black scour worm</name>
    <dbReference type="NCBI Taxonomy" id="6319"/>
    <lineage>
        <taxon>Eukaryota</taxon>
        <taxon>Metazoa</taxon>
        <taxon>Ecdysozoa</taxon>
        <taxon>Nematoda</taxon>
        <taxon>Chromadorea</taxon>
        <taxon>Rhabditida</taxon>
        <taxon>Rhabditina</taxon>
        <taxon>Rhabditomorpha</taxon>
        <taxon>Strongyloidea</taxon>
        <taxon>Trichostrongylidae</taxon>
        <taxon>Trichostrongylus</taxon>
    </lineage>
</organism>
<gene>
    <name evidence="1" type="ORF">GCK32_021150</name>
</gene>
<dbReference type="EMBL" id="WIXE01007193">
    <property type="protein sequence ID" value="KAK5980644.1"/>
    <property type="molecule type" value="Genomic_DNA"/>
</dbReference>
<proteinExistence type="predicted"/>
<dbReference type="Proteomes" id="UP001331761">
    <property type="component" value="Unassembled WGS sequence"/>
</dbReference>
<dbReference type="AlphaFoldDB" id="A0AAN8J2K3"/>
<evidence type="ECO:0000313" key="1">
    <source>
        <dbReference type="EMBL" id="KAK5980644.1"/>
    </source>
</evidence>